<name>A0A7X0RLE4_9ACTN</name>
<evidence type="ECO:0000259" key="2">
    <source>
        <dbReference type="Pfam" id="PF12697"/>
    </source>
</evidence>
<feature type="signal peptide" evidence="1">
    <location>
        <begin position="1"/>
        <end position="31"/>
    </location>
</feature>
<dbReference type="Proteomes" id="UP000523955">
    <property type="component" value="Unassembled WGS sequence"/>
</dbReference>
<reference evidence="3 4" key="1">
    <citation type="submission" date="2020-08" db="EMBL/GenBank/DDBJ databases">
        <authorList>
            <person name="Seo M.-J."/>
        </authorList>
    </citation>
    <scope>NUCLEOTIDE SEQUENCE [LARGE SCALE GENOMIC DNA]</scope>
    <source>
        <strain evidence="3 4">KIGAM211</strain>
    </source>
</reference>
<keyword evidence="3" id="KW-0378">Hydrolase</keyword>
<dbReference type="Pfam" id="PF12697">
    <property type="entry name" value="Abhydrolase_6"/>
    <property type="match status" value="1"/>
</dbReference>
<organism evidence="3 4">
    <name type="scientific">Nocardioides luti</name>
    <dbReference type="NCBI Taxonomy" id="2761101"/>
    <lineage>
        <taxon>Bacteria</taxon>
        <taxon>Bacillati</taxon>
        <taxon>Actinomycetota</taxon>
        <taxon>Actinomycetes</taxon>
        <taxon>Propionibacteriales</taxon>
        <taxon>Nocardioidaceae</taxon>
        <taxon>Nocardioides</taxon>
    </lineage>
</organism>
<dbReference type="EMBL" id="JACKXE010000001">
    <property type="protein sequence ID" value="MBB6629224.1"/>
    <property type="molecule type" value="Genomic_DNA"/>
</dbReference>
<proteinExistence type="predicted"/>
<protein>
    <submittedName>
        <fullName evidence="3">Alpha/beta fold hydrolase</fullName>
    </submittedName>
</protein>
<dbReference type="InterPro" id="IPR000073">
    <property type="entry name" value="AB_hydrolase_1"/>
</dbReference>
<dbReference type="RefSeq" id="WP_185254199.1">
    <property type="nucleotide sequence ID" value="NZ_JACKXE010000001.1"/>
</dbReference>
<dbReference type="PANTHER" id="PTHR43194:SF2">
    <property type="entry name" value="PEROXISOMAL MEMBRANE PROTEIN LPX1"/>
    <property type="match status" value="1"/>
</dbReference>
<dbReference type="GO" id="GO:0016787">
    <property type="term" value="F:hydrolase activity"/>
    <property type="evidence" value="ECO:0007669"/>
    <property type="project" value="UniProtKB-KW"/>
</dbReference>
<dbReference type="Gene3D" id="3.40.50.1820">
    <property type="entry name" value="alpha/beta hydrolase"/>
    <property type="match status" value="1"/>
</dbReference>
<sequence>MLTVRPVARLVAAGLVAGVLAAVPLSSPVGAAPATPSARGTDVVSRAVTFDVVNTNGTNLACSADNQSYELHGSLVGPRHEVLSASAPRINVLVHDLATGSWSWHLRRHPGVDYARKLAQRGETSLVLDRLGYGRSPLPDGNATCLGAQADMLHQVVQHLRSGHYDFSRHPDRGTPAAEHVVVHGHSTGAAIAELEAGTYDDIDGLVVMSWTDRGASQRALDAAQAQSSLCLKGQDHATFGGSKKDYRSLLFASAARTVQRDGADLRAATPCGDALSLSQMVASAPTTTRKIEAPVLLLFGGKDALNRRDARQTQVDAYDSSTGVTHHTVKGAGSALALEASAARTRSRVLHWLHTLD</sequence>
<dbReference type="InterPro" id="IPR029058">
    <property type="entry name" value="AB_hydrolase_fold"/>
</dbReference>
<dbReference type="PANTHER" id="PTHR43194">
    <property type="entry name" value="HYDROLASE ALPHA/BETA FOLD FAMILY"/>
    <property type="match status" value="1"/>
</dbReference>
<keyword evidence="1" id="KW-0732">Signal</keyword>
<dbReference type="SUPFAM" id="SSF53474">
    <property type="entry name" value="alpha/beta-Hydrolases"/>
    <property type="match status" value="1"/>
</dbReference>
<feature type="chain" id="PRO_5031374603" evidence="1">
    <location>
        <begin position="32"/>
        <end position="358"/>
    </location>
</feature>
<evidence type="ECO:0000313" key="4">
    <source>
        <dbReference type="Proteomes" id="UP000523955"/>
    </source>
</evidence>
<keyword evidence="4" id="KW-1185">Reference proteome</keyword>
<evidence type="ECO:0000313" key="3">
    <source>
        <dbReference type="EMBL" id="MBB6629224.1"/>
    </source>
</evidence>
<dbReference type="AlphaFoldDB" id="A0A7X0RLE4"/>
<accession>A0A7X0RLE4</accession>
<comment type="caution">
    <text evidence="3">The sequence shown here is derived from an EMBL/GenBank/DDBJ whole genome shotgun (WGS) entry which is preliminary data.</text>
</comment>
<gene>
    <name evidence="3" type="ORF">H5V45_17995</name>
</gene>
<dbReference type="InterPro" id="IPR050228">
    <property type="entry name" value="Carboxylesterase_BioH"/>
</dbReference>
<evidence type="ECO:0000256" key="1">
    <source>
        <dbReference type="SAM" id="SignalP"/>
    </source>
</evidence>
<feature type="domain" description="AB hydrolase-1" evidence="2">
    <location>
        <begin position="92"/>
        <end position="340"/>
    </location>
</feature>